<feature type="region of interest" description="Disordered" evidence="2">
    <location>
        <begin position="230"/>
        <end position="256"/>
    </location>
</feature>
<organism evidence="3 4">
    <name type="scientific">Nesidiocoris tenuis</name>
    <dbReference type="NCBI Taxonomy" id="355587"/>
    <lineage>
        <taxon>Eukaryota</taxon>
        <taxon>Metazoa</taxon>
        <taxon>Ecdysozoa</taxon>
        <taxon>Arthropoda</taxon>
        <taxon>Hexapoda</taxon>
        <taxon>Insecta</taxon>
        <taxon>Pterygota</taxon>
        <taxon>Neoptera</taxon>
        <taxon>Paraneoptera</taxon>
        <taxon>Hemiptera</taxon>
        <taxon>Heteroptera</taxon>
        <taxon>Panheteroptera</taxon>
        <taxon>Cimicomorpha</taxon>
        <taxon>Miridae</taxon>
        <taxon>Dicyphina</taxon>
        <taxon>Nesidiocoris</taxon>
    </lineage>
</organism>
<keyword evidence="1" id="KW-0175">Coiled coil</keyword>
<dbReference type="PANTHER" id="PTHR21616:SF2">
    <property type="entry name" value="CENTROSOME AND SPINDLE POLE-ASSOCIATED PROTEIN 1"/>
    <property type="match status" value="1"/>
</dbReference>
<dbReference type="EMBL" id="AP028913">
    <property type="protein sequence ID" value="BES94276.1"/>
    <property type="molecule type" value="Genomic_DNA"/>
</dbReference>
<feature type="region of interest" description="Disordered" evidence="2">
    <location>
        <begin position="602"/>
        <end position="632"/>
    </location>
</feature>
<feature type="coiled-coil region" evidence="1">
    <location>
        <begin position="416"/>
        <end position="501"/>
    </location>
</feature>
<feature type="compositionally biased region" description="Polar residues" evidence="2">
    <location>
        <begin position="238"/>
        <end position="247"/>
    </location>
</feature>
<evidence type="ECO:0000313" key="3">
    <source>
        <dbReference type="EMBL" id="BES94276.1"/>
    </source>
</evidence>
<evidence type="ECO:0000256" key="2">
    <source>
        <dbReference type="SAM" id="MobiDB-lite"/>
    </source>
</evidence>
<reference evidence="3 4" key="1">
    <citation type="submission" date="2023-09" db="EMBL/GenBank/DDBJ databases">
        <title>Nesidiocoris tenuis whole genome shotgun sequence.</title>
        <authorList>
            <person name="Shibata T."/>
            <person name="Shimoda M."/>
            <person name="Kobayashi T."/>
            <person name="Uehara T."/>
        </authorList>
    </citation>
    <scope>NUCLEOTIDE SEQUENCE [LARGE SCALE GENOMIC DNA]</scope>
    <source>
        <strain evidence="3 4">Japan</strain>
    </source>
</reference>
<accession>A0ABN7ATR0</accession>
<feature type="compositionally biased region" description="Basic and acidic residues" evidence="2">
    <location>
        <begin position="602"/>
        <end position="615"/>
    </location>
</feature>
<protein>
    <submittedName>
        <fullName evidence="3">Uncharacterized protein</fullName>
    </submittedName>
</protein>
<feature type="region of interest" description="Disordered" evidence="2">
    <location>
        <begin position="656"/>
        <end position="690"/>
    </location>
</feature>
<keyword evidence="4" id="KW-1185">Reference proteome</keyword>
<evidence type="ECO:0000256" key="1">
    <source>
        <dbReference type="SAM" id="Coils"/>
    </source>
</evidence>
<dbReference type="PANTHER" id="PTHR21616">
    <property type="entry name" value="CENTROSOME SPINDLE POLE ASSOCIATED PROTEIN"/>
    <property type="match status" value="1"/>
</dbReference>
<feature type="compositionally biased region" description="Polar residues" evidence="2">
    <location>
        <begin position="349"/>
        <end position="359"/>
    </location>
</feature>
<gene>
    <name evidence="3" type="ORF">NTJ_07085</name>
</gene>
<dbReference type="InterPro" id="IPR026708">
    <property type="entry name" value="CSPP1"/>
</dbReference>
<evidence type="ECO:0000313" key="4">
    <source>
        <dbReference type="Proteomes" id="UP001307889"/>
    </source>
</evidence>
<dbReference type="Proteomes" id="UP001307889">
    <property type="component" value="Chromosome 5"/>
</dbReference>
<feature type="compositionally biased region" description="Polar residues" evidence="2">
    <location>
        <begin position="656"/>
        <end position="665"/>
    </location>
</feature>
<proteinExistence type="predicted"/>
<feature type="region of interest" description="Disordered" evidence="2">
    <location>
        <begin position="1"/>
        <end position="35"/>
    </location>
</feature>
<feature type="region of interest" description="Disordered" evidence="2">
    <location>
        <begin position="336"/>
        <end position="379"/>
    </location>
</feature>
<name>A0ABN7ATR0_9HEMI</name>
<sequence length="763" mass="87986">MDTNQQNRRRLNDVDGGSANQTEPASDPQPDSKISDEIEEYLNGLASKQVEFEDPKLKRERQKLLDLLTSYKRLSDKLDKKCEEAERQGLNVPKKEILARRAEIRALLHPELYRNRREEEKNKLVEKFSTKRLFNESDKVCPPDLTPVHLAPDERQLEKERFCRLIASAPARFHNVLDTPAARFKRLTRPPSTPVRHLDVRESEKDRLARIFATSAAFVKDPNLRKSLLKKLKEKQPPESSLTPTNKRASERLQGIDPEMCQDVLVNDEDNVDWNCSNPNNMVRLGEYSPLNSRLNPSRGLTVLGVGENDERKKLLAQERQKQFYEHLEKERRKVDKEVMVSPTDGRRSVSSASTQTDDSLPDISTPIQPSKPIQPSVKPAPAYRFMDISPREKLLSDLYGYRPGGDIVQEEKSKRIAYAQALKEQIEEKKRLEDEKRRREKEEEELEERRYREQAQRMQKEYDCEQNLKLDMVIQRQAQEELLRQRLAETDEEVKELKMRERLNRLRNGTDVNANAGRGVSIANLAAAHSNRQHLQTNGRAMDEALASVPSVNVLPEQDVEPAWDQDWSKYMQLEGVDLLREHRSQKERLQLPPVVDTASKLEQKTRWSREKSPVENGGYLPSSSGDAVRRTQAYREQAEAILRAPLDEEIISINPQEQRSAPQLPQRADTKRSAVTLPPPNRPKSPVLPALRTESRLRRNSKILDEKWQVPPEGTRDLGRTLVDKDNILTQLGAFRRQLAKEHQRLEQRIRAQPSSDSSTS</sequence>